<reference evidence="10 11" key="1">
    <citation type="submission" date="2018-11" db="EMBL/GenBank/DDBJ databases">
        <title>Genomic Encyclopedia of Type Strains, Phase IV (KMG-IV): sequencing the most valuable type-strain genomes for metagenomic binning, comparative biology and taxonomic classification.</title>
        <authorList>
            <person name="Goeker M."/>
        </authorList>
    </citation>
    <scope>NUCLEOTIDE SEQUENCE [LARGE SCALE GENOMIC DNA]</scope>
    <source>
        <strain evidence="10 11">DSM 5900</strain>
    </source>
</reference>
<dbReference type="RefSeq" id="WP_123689937.1">
    <property type="nucleotide sequence ID" value="NZ_AP019700.1"/>
</dbReference>
<dbReference type="SUPFAM" id="SSF161098">
    <property type="entry name" value="MetI-like"/>
    <property type="match status" value="1"/>
</dbReference>
<dbReference type="InterPro" id="IPR000515">
    <property type="entry name" value="MetI-like"/>
</dbReference>
<dbReference type="GO" id="GO:0055085">
    <property type="term" value="P:transmembrane transport"/>
    <property type="evidence" value="ECO:0007669"/>
    <property type="project" value="InterPro"/>
</dbReference>
<dbReference type="InterPro" id="IPR035906">
    <property type="entry name" value="MetI-like_sf"/>
</dbReference>
<dbReference type="PANTHER" id="PTHR43357:SF4">
    <property type="entry name" value="INNER MEMBRANE ABC TRANSPORTER PERMEASE PROTEIN YDCV"/>
    <property type="match status" value="1"/>
</dbReference>
<evidence type="ECO:0000313" key="11">
    <source>
        <dbReference type="Proteomes" id="UP000278222"/>
    </source>
</evidence>
<dbReference type="Gene3D" id="1.10.3720.10">
    <property type="entry name" value="MetI-like"/>
    <property type="match status" value="1"/>
</dbReference>
<keyword evidence="7 8" id="KW-0472">Membrane</keyword>
<evidence type="ECO:0000256" key="2">
    <source>
        <dbReference type="ARBA" id="ARBA00022448"/>
    </source>
</evidence>
<keyword evidence="2 8" id="KW-0813">Transport</keyword>
<accession>A0A3N1LMU5</accession>
<keyword evidence="6 8" id="KW-1133">Transmembrane helix</keyword>
<evidence type="ECO:0000256" key="3">
    <source>
        <dbReference type="ARBA" id="ARBA00022475"/>
    </source>
</evidence>
<dbReference type="Pfam" id="PF00528">
    <property type="entry name" value="BPD_transp_1"/>
    <property type="match status" value="1"/>
</dbReference>
<evidence type="ECO:0000256" key="4">
    <source>
        <dbReference type="ARBA" id="ARBA00022519"/>
    </source>
</evidence>
<dbReference type="AlphaFoldDB" id="A0A3N1LMU5"/>
<dbReference type="CDD" id="cd06261">
    <property type="entry name" value="TM_PBP2"/>
    <property type="match status" value="1"/>
</dbReference>
<keyword evidence="4" id="KW-0997">Cell inner membrane</keyword>
<feature type="transmembrane region" description="Helical" evidence="8">
    <location>
        <begin position="244"/>
        <end position="266"/>
    </location>
</feature>
<protein>
    <submittedName>
        <fullName evidence="10">Putative spermidine/putrescine transport system permease protein</fullName>
    </submittedName>
</protein>
<dbReference type="EMBL" id="RJKX01000014">
    <property type="protein sequence ID" value="ROP90525.1"/>
    <property type="molecule type" value="Genomic_DNA"/>
</dbReference>
<feature type="domain" description="ABC transmembrane type-1" evidence="9">
    <location>
        <begin position="68"/>
        <end position="262"/>
    </location>
</feature>
<proteinExistence type="inferred from homology"/>
<comment type="caution">
    <text evidence="10">The sequence shown here is derived from an EMBL/GenBank/DDBJ whole genome shotgun (WGS) entry which is preliminary data.</text>
</comment>
<feature type="transmembrane region" description="Helical" evidence="8">
    <location>
        <begin position="106"/>
        <end position="127"/>
    </location>
</feature>
<keyword evidence="11" id="KW-1185">Reference proteome</keyword>
<evidence type="ECO:0000259" key="9">
    <source>
        <dbReference type="PROSITE" id="PS50928"/>
    </source>
</evidence>
<comment type="similarity">
    <text evidence="8">Belongs to the binding-protein-dependent transport system permease family.</text>
</comment>
<evidence type="ECO:0000256" key="8">
    <source>
        <dbReference type="RuleBase" id="RU363032"/>
    </source>
</evidence>
<evidence type="ECO:0000256" key="7">
    <source>
        <dbReference type="ARBA" id="ARBA00023136"/>
    </source>
</evidence>
<evidence type="ECO:0000256" key="1">
    <source>
        <dbReference type="ARBA" id="ARBA00004429"/>
    </source>
</evidence>
<name>A0A3N1LMU5_9PROT</name>
<evidence type="ECO:0000256" key="5">
    <source>
        <dbReference type="ARBA" id="ARBA00022692"/>
    </source>
</evidence>
<evidence type="ECO:0000313" key="10">
    <source>
        <dbReference type="EMBL" id="ROP90525.1"/>
    </source>
</evidence>
<dbReference type="PROSITE" id="PS50928">
    <property type="entry name" value="ABC_TM1"/>
    <property type="match status" value="1"/>
</dbReference>
<dbReference type="PANTHER" id="PTHR43357">
    <property type="entry name" value="INNER MEMBRANE ABC TRANSPORTER PERMEASE PROTEIN YDCV"/>
    <property type="match status" value="1"/>
</dbReference>
<dbReference type="OrthoDB" id="7268769at2"/>
<dbReference type="Proteomes" id="UP000278222">
    <property type="component" value="Unassembled WGS sequence"/>
</dbReference>
<keyword evidence="3" id="KW-1003">Cell membrane</keyword>
<feature type="transmembrane region" description="Helical" evidence="8">
    <location>
        <begin position="190"/>
        <end position="211"/>
    </location>
</feature>
<evidence type="ECO:0000256" key="6">
    <source>
        <dbReference type="ARBA" id="ARBA00022989"/>
    </source>
</evidence>
<feature type="transmembrane region" description="Helical" evidence="8">
    <location>
        <begin position="12"/>
        <end position="37"/>
    </location>
</feature>
<organism evidence="10 11">
    <name type="scientific">Stella humosa</name>
    <dbReference type="NCBI Taxonomy" id="94"/>
    <lineage>
        <taxon>Bacteria</taxon>
        <taxon>Pseudomonadati</taxon>
        <taxon>Pseudomonadota</taxon>
        <taxon>Alphaproteobacteria</taxon>
        <taxon>Rhodospirillales</taxon>
        <taxon>Stellaceae</taxon>
        <taxon>Stella</taxon>
    </lineage>
</organism>
<sequence length="272" mass="30674">MTIQLARYWRRAALYAVVVLVYLFILTPVIFIGWISFFSNEIISFPPEGYTLRWFSNVWQQRVFARGFMMSLQVAFIAMLIGVSLGTLASIALVRYRFPGRETINMLLLSPLIVPGIVAGTALYIFYIEIDNYMEWRLQATLEGLVLAHVMLTIPWTVRLITASLVGIDRSVEDAAMNLGANRWTTFRRVTFPMMRAGLVAAALFSFITSFENLELTLLLVGPGRTTLPIAILQYLEFKVDPTIAAVSFIQIVLIGALMLITDCFVKLSRVV</sequence>
<gene>
    <name evidence="10" type="ORF">EDC65_2375</name>
</gene>
<feature type="transmembrane region" description="Helical" evidence="8">
    <location>
        <begin position="74"/>
        <end position="94"/>
    </location>
</feature>
<comment type="subcellular location">
    <subcellularLocation>
        <location evidence="1">Cell inner membrane</location>
        <topology evidence="1">Multi-pass membrane protein</topology>
    </subcellularLocation>
    <subcellularLocation>
        <location evidence="8">Cell membrane</location>
        <topology evidence="8">Multi-pass membrane protein</topology>
    </subcellularLocation>
</comment>
<feature type="transmembrane region" description="Helical" evidence="8">
    <location>
        <begin position="147"/>
        <end position="169"/>
    </location>
</feature>
<keyword evidence="5 8" id="KW-0812">Transmembrane</keyword>
<dbReference type="GO" id="GO:0005886">
    <property type="term" value="C:plasma membrane"/>
    <property type="evidence" value="ECO:0007669"/>
    <property type="project" value="UniProtKB-SubCell"/>
</dbReference>